<sequence>MVTMNFNKIHCFTVLLHIFFKSVKGCFLLQLLSCYLHMANKQVVHLWIEREYSSMASKRVLKELKDL</sequence>
<dbReference type="AlphaFoldDB" id="A0A0B2RZZ3"/>
<protein>
    <submittedName>
        <fullName evidence="1">Uncharacterized protein</fullName>
    </submittedName>
</protein>
<organism evidence="1">
    <name type="scientific">Glycine soja</name>
    <name type="common">Wild soybean</name>
    <dbReference type="NCBI Taxonomy" id="3848"/>
    <lineage>
        <taxon>Eukaryota</taxon>
        <taxon>Viridiplantae</taxon>
        <taxon>Streptophyta</taxon>
        <taxon>Embryophyta</taxon>
        <taxon>Tracheophyta</taxon>
        <taxon>Spermatophyta</taxon>
        <taxon>Magnoliopsida</taxon>
        <taxon>eudicotyledons</taxon>
        <taxon>Gunneridae</taxon>
        <taxon>Pentapetalae</taxon>
        <taxon>rosids</taxon>
        <taxon>fabids</taxon>
        <taxon>Fabales</taxon>
        <taxon>Fabaceae</taxon>
        <taxon>Papilionoideae</taxon>
        <taxon>50 kb inversion clade</taxon>
        <taxon>NPAAA clade</taxon>
        <taxon>indigoferoid/millettioid clade</taxon>
        <taxon>Phaseoleae</taxon>
        <taxon>Glycine</taxon>
        <taxon>Glycine subgen. Soja</taxon>
    </lineage>
</organism>
<accession>A0A0B2RZZ3</accession>
<name>A0A0B2RZZ3_GLYSO</name>
<evidence type="ECO:0000313" key="1">
    <source>
        <dbReference type="EMBL" id="KHN37978.1"/>
    </source>
</evidence>
<reference evidence="1" key="1">
    <citation type="submission" date="2014-07" db="EMBL/GenBank/DDBJ databases">
        <title>Identification of a novel salt tolerance gene in wild soybean by whole-genome sequencing.</title>
        <authorList>
            <person name="Lam H.-M."/>
            <person name="Qi X."/>
            <person name="Li M.-W."/>
            <person name="Liu X."/>
            <person name="Xie M."/>
            <person name="Ni M."/>
            <person name="Xu X."/>
        </authorList>
    </citation>
    <scope>NUCLEOTIDE SEQUENCE [LARGE SCALE GENOMIC DNA]</scope>
    <source>
        <tissue evidence="1">Root</tissue>
    </source>
</reference>
<proteinExistence type="predicted"/>
<gene>
    <name evidence="1" type="ORF">glysoja_042079</name>
</gene>
<dbReference type="EMBL" id="KN646712">
    <property type="protein sequence ID" value="KHN37978.1"/>
    <property type="molecule type" value="Genomic_DNA"/>
</dbReference>
<dbReference type="Proteomes" id="UP000053555">
    <property type="component" value="Unassembled WGS sequence"/>
</dbReference>